<sequence length="189" mass="20736">MSSPPPPHEITENADADGPDARIGEAADPGTCPWCQAPIAPPAGRGRPRVWCSDQCRRDAHNARKAARTGAVGVRVIRQTRTVEVPTKTEYRYVERPRTAPGYVDPADALLAVTHSPELVARVMRTLTANLGPRSVDRQLPDPMHEAALDLAPLLADYVRRTTAPLPEEPALSRQQRRALQRNAGKNRH</sequence>
<dbReference type="AlphaFoldDB" id="A0A541AZ03"/>
<dbReference type="EMBL" id="VIGH01000014">
    <property type="protein sequence ID" value="TQF65300.1"/>
    <property type="molecule type" value="Genomic_DNA"/>
</dbReference>
<proteinExistence type="predicted"/>
<gene>
    <name evidence="2" type="ORF">FK531_22030</name>
</gene>
<name>A0A541AZ03_9NOCA</name>
<evidence type="ECO:0000313" key="2">
    <source>
        <dbReference type="EMBL" id="TQF65300.1"/>
    </source>
</evidence>
<protein>
    <submittedName>
        <fullName evidence="2">Uncharacterized protein</fullName>
    </submittedName>
</protein>
<evidence type="ECO:0000256" key="1">
    <source>
        <dbReference type="SAM" id="MobiDB-lite"/>
    </source>
</evidence>
<reference evidence="2 3" key="1">
    <citation type="submission" date="2019-06" db="EMBL/GenBank/DDBJ databases">
        <title>Rhodococcus spaelei sp. nov., isolated from a cave.</title>
        <authorList>
            <person name="Lee S.D."/>
        </authorList>
    </citation>
    <scope>NUCLEOTIDE SEQUENCE [LARGE SCALE GENOMIC DNA]</scope>
    <source>
        <strain evidence="2 3">C9-5</strain>
    </source>
</reference>
<organism evidence="2 3">
    <name type="scientific">Rhodococcus spelaei</name>
    <dbReference type="NCBI Taxonomy" id="2546320"/>
    <lineage>
        <taxon>Bacteria</taxon>
        <taxon>Bacillati</taxon>
        <taxon>Actinomycetota</taxon>
        <taxon>Actinomycetes</taxon>
        <taxon>Mycobacteriales</taxon>
        <taxon>Nocardiaceae</taxon>
        <taxon>Rhodococcus</taxon>
    </lineage>
</organism>
<dbReference type="RefSeq" id="WP_142103341.1">
    <property type="nucleotide sequence ID" value="NZ_VIGH01000014.1"/>
</dbReference>
<keyword evidence="3" id="KW-1185">Reference proteome</keyword>
<dbReference type="Proteomes" id="UP000316256">
    <property type="component" value="Unassembled WGS sequence"/>
</dbReference>
<dbReference type="OrthoDB" id="4466312at2"/>
<feature type="region of interest" description="Disordered" evidence="1">
    <location>
        <begin position="166"/>
        <end position="189"/>
    </location>
</feature>
<accession>A0A541AZ03</accession>
<feature type="region of interest" description="Disordered" evidence="1">
    <location>
        <begin position="1"/>
        <end position="49"/>
    </location>
</feature>
<feature type="compositionally biased region" description="Basic residues" evidence="1">
    <location>
        <begin position="175"/>
        <end position="189"/>
    </location>
</feature>
<evidence type="ECO:0000313" key="3">
    <source>
        <dbReference type="Proteomes" id="UP000316256"/>
    </source>
</evidence>
<comment type="caution">
    <text evidence="2">The sequence shown here is derived from an EMBL/GenBank/DDBJ whole genome shotgun (WGS) entry which is preliminary data.</text>
</comment>